<feature type="domain" description="NAD-dependent epimerase/dehydratase" evidence="1">
    <location>
        <begin position="7"/>
        <end position="80"/>
    </location>
</feature>
<dbReference type="Proteomes" id="UP001222932">
    <property type="component" value="Unassembled WGS sequence"/>
</dbReference>
<gene>
    <name evidence="2" type="ORF">CspeluHIS016_0603430</name>
</gene>
<dbReference type="PANTHER" id="PTHR12126:SF16">
    <property type="entry name" value="MIOREX COMPLEX COMPONENT 2"/>
    <property type="match status" value="1"/>
</dbReference>
<reference evidence="2" key="2">
    <citation type="submission" date="2023-06" db="EMBL/GenBank/DDBJ databases">
        <authorList>
            <person name="Kobayashi Y."/>
            <person name="Kayamori A."/>
            <person name="Aoki K."/>
            <person name="Shiwa Y."/>
            <person name="Fujita N."/>
            <person name="Sugita T."/>
            <person name="Iwasaki W."/>
            <person name="Tanaka N."/>
            <person name="Takashima M."/>
        </authorList>
    </citation>
    <scope>NUCLEOTIDE SEQUENCE</scope>
    <source>
        <strain evidence="2">HIS016</strain>
    </source>
</reference>
<dbReference type="GO" id="GO:0005739">
    <property type="term" value="C:mitochondrion"/>
    <property type="evidence" value="ECO:0007669"/>
    <property type="project" value="TreeGrafter"/>
</dbReference>
<accession>A0AAD3TXW7</accession>
<comment type="caution">
    <text evidence="2">The sequence shown here is derived from an EMBL/GenBank/DDBJ whole genome shotgun (WGS) entry which is preliminary data.</text>
</comment>
<dbReference type="EMBL" id="BTCM01000006">
    <property type="protein sequence ID" value="GMK58901.1"/>
    <property type="molecule type" value="Genomic_DNA"/>
</dbReference>
<evidence type="ECO:0000259" key="1">
    <source>
        <dbReference type="Pfam" id="PF01370"/>
    </source>
</evidence>
<dbReference type="InterPro" id="IPR001509">
    <property type="entry name" value="Epimerase_deHydtase"/>
</dbReference>
<dbReference type="InterPro" id="IPR036291">
    <property type="entry name" value="NAD(P)-bd_dom_sf"/>
</dbReference>
<evidence type="ECO:0000313" key="3">
    <source>
        <dbReference type="Proteomes" id="UP001222932"/>
    </source>
</evidence>
<dbReference type="AlphaFoldDB" id="A0AAD3TXW7"/>
<protein>
    <recommendedName>
        <fullName evidence="1">NAD-dependent epimerase/dehydratase domain-containing protein</fullName>
    </recommendedName>
</protein>
<dbReference type="GO" id="GO:0044877">
    <property type="term" value="F:protein-containing complex binding"/>
    <property type="evidence" value="ECO:0007669"/>
    <property type="project" value="TreeGrafter"/>
</dbReference>
<keyword evidence="3" id="KW-1185">Reference proteome</keyword>
<dbReference type="Pfam" id="PF01370">
    <property type="entry name" value="Epimerase"/>
    <property type="match status" value="1"/>
</dbReference>
<proteinExistence type="predicted"/>
<sequence length="301" mass="32134">MSVPRLLVVGGNGYLGSAVCKAAVAKGWDVSSMSSSGKPYASPAGHTPKWVHAVQWHRASAFEPDTYRALLADKSAVVHTLGILLEDAGYKDAIARGDVLGLLGGMVRGATGSGPASNPLKTEKEARGTYEAMNRDSALLVLDTMLAEPSPPAPAERSFVYVSAANKVAPFVPDRYVSTKREAEAGILERCEANGHVRPVIMRPGLMYNAHVRPISTLPAFALSLTAGLHDRLHFPMPFKADSTLGKAAETLRTHPIHVDHVADAIVRSIATGEEGVIDVPTMREWAGFDVVHDKNKVDEA</sequence>
<dbReference type="SUPFAM" id="SSF51735">
    <property type="entry name" value="NAD(P)-binding Rossmann-fold domains"/>
    <property type="match status" value="1"/>
</dbReference>
<dbReference type="Gene3D" id="3.40.50.720">
    <property type="entry name" value="NAD(P)-binding Rossmann-like Domain"/>
    <property type="match status" value="1"/>
</dbReference>
<reference evidence="2" key="1">
    <citation type="journal article" date="2023" name="BMC Genomics">
        <title>Chromosome-level genome assemblies of Cutaneotrichosporon spp. (Trichosporonales, Basidiomycota) reveal imbalanced evolution between nucleotide sequences and chromosome synteny.</title>
        <authorList>
            <person name="Kobayashi Y."/>
            <person name="Kayamori A."/>
            <person name="Aoki K."/>
            <person name="Shiwa Y."/>
            <person name="Matsutani M."/>
            <person name="Fujita N."/>
            <person name="Sugita T."/>
            <person name="Iwasaki W."/>
            <person name="Tanaka N."/>
            <person name="Takashima M."/>
        </authorList>
    </citation>
    <scope>NUCLEOTIDE SEQUENCE</scope>
    <source>
        <strain evidence="2">HIS016</strain>
    </source>
</reference>
<dbReference type="InterPro" id="IPR051207">
    <property type="entry name" value="ComplexI_NDUFA9_subunit"/>
</dbReference>
<dbReference type="PANTHER" id="PTHR12126">
    <property type="entry name" value="NADH-UBIQUINONE OXIDOREDUCTASE 39 KDA SUBUNIT-RELATED"/>
    <property type="match status" value="1"/>
</dbReference>
<evidence type="ECO:0000313" key="2">
    <source>
        <dbReference type="EMBL" id="GMK58901.1"/>
    </source>
</evidence>
<name>A0AAD3TXW7_9TREE</name>
<organism evidence="2 3">
    <name type="scientific">Cutaneotrichosporon spelunceum</name>
    <dbReference type="NCBI Taxonomy" id="1672016"/>
    <lineage>
        <taxon>Eukaryota</taxon>
        <taxon>Fungi</taxon>
        <taxon>Dikarya</taxon>
        <taxon>Basidiomycota</taxon>
        <taxon>Agaricomycotina</taxon>
        <taxon>Tremellomycetes</taxon>
        <taxon>Trichosporonales</taxon>
        <taxon>Trichosporonaceae</taxon>
        <taxon>Cutaneotrichosporon</taxon>
    </lineage>
</organism>